<evidence type="ECO:0000313" key="2">
    <source>
        <dbReference type="Proteomes" id="UP001152607"/>
    </source>
</evidence>
<keyword evidence="2" id="KW-1185">Reference proteome</keyword>
<evidence type="ECO:0008006" key="3">
    <source>
        <dbReference type="Google" id="ProtNLM"/>
    </source>
</evidence>
<comment type="caution">
    <text evidence="1">The sequence shown here is derived from an EMBL/GenBank/DDBJ whole genome shotgun (WGS) entry which is preliminary data.</text>
</comment>
<organism evidence="1 2">
    <name type="scientific">Periconia digitata</name>
    <dbReference type="NCBI Taxonomy" id="1303443"/>
    <lineage>
        <taxon>Eukaryota</taxon>
        <taxon>Fungi</taxon>
        <taxon>Dikarya</taxon>
        <taxon>Ascomycota</taxon>
        <taxon>Pezizomycotina</taxon>
        <taxon>Dothideomycetes</taxon>
        <taxon>Pleosporomycetidae</taxon>
        <taxon>Pleosporales</taxon>
        <taxon>Massarineae</taxon>
        <taxon>Periconiaceae</taxon>
        <taxon>Periconia</taxon>
    </lineage>
</organism>
<gene>
    <name evidence="1" type="ORF">PDIGIT_LOCUS4296</name>
</gene>
<dbReference type="Gene3D" id="3.40.50.1110">
    <property type="entry name" value="SGNH hydrolase"/>
    <property type="match status" value="1"/>
</dbReference>
<protein>
    <recommendedName>
        <fullName evidence="3">SGNH hydrolase-type esterase domain-containing protein</fullName>
    </recommendedName>
</protein>
<name>A0A9W4UBK9_9PLEO</name>
<dbReference type="Proteomes" id="UP001152607">
    <property type="component" value="Unassembled WGS sequence"/>
</dbReference>
<dbReference type="GO" id="GO:0006629">
    <property type="term" value="P:lipid metabolic process"/>
    <property type="evidence" value="ECO:0007669"/>
    <property type="project" value="TreeGrafter"/>
</dbReference>
<accession>A0A9W4UBK9</accession>
<dbReference type="AlphaFoldDB" id="A0A9W4UBK9"/>
<dbReference type="EMBL" id="CAOQHR010000002">
    <property type="protein sequence ID" value="CAI6330742.1"/>
    <property type="molecule type" value="Genomic_DNA"/>
</dbReference>
<dbReference type="SUPFAM" id="SSF52266">
    <property type="entry name" value="SGNH hydrolase"/>
    <property type="match status" value="1"/>
</dbReference>
<evidence type="ECO:0000313" key="1">
    <source>
        <dbReference type="EMBL" id="CAI6330742.1"/>
    </source>
</evidence>
<reference evidence="1" key="1">
    <citation type="submission" date="2023-01" db="EMBL/GenBank/DDBJ databases">
        <authorList>
            <person name="Van Ghelder C."/>
            <person name="Rancurel C."/>
        </authorList>
    </citation>
    <scope>NUCLEOTIDE SEQUENCE</scope>
    <source>
        <strain evidence="1">CNCM I-4278</strain>
    </source>
</reference>
<proteinExistence type="predicted"/>
<dbReference type="InterPro" id="IPR037460">
    <property type="entry name" value="SEST-like"/>
</dbReference>
<dbReference type="OrthoDB" id="21678at2759"/>
<dbReference type="PANTHER" id="PTHR37981:SF1">
    <property type="entry name" value="SGNH HYDROLASE-TYPE ESTERASE DOMAIN-CONTAINING PROTEIN"/>
    <property type="match status" value="1"/>
</dbReference>
<sequence length="542" mass="61172">MKLCGAALNDSNQKIQSPQPLPSIVDQFTPGQGDVALQIMGDSYSAGPGAGDLLKDRYHPNYPKKCRQFSMAWGQTLLVNWPFYNRPLHYNRFLPCLGHTTNDFIQHQIPEMSLDNNVAALTLGGNDLGFSSILRRCLLKISVNSCDAAIKDAEKVLKGDGIESLHDRMYKVWNKMFEKMEPDWHNQIYHLGYPTFFNVGSESSDWCDSHGFNVNIINGPKLDKSLRRRMNKLIKDFNDKLQHSIARYNSDHHNPGSPEWGHRRLFFVDPNPEFNGHRFCEDKIKSLRHDDIWIFGTFSRDNDNKLTQSFEDEATNVTAIASGSEFAGLNATHCASDTRYSTDDDFNYLCDYARASHSTKALDPRIQNAVLGLVTRSFHPKSKGMTAYRLAIDKKIRQQRRNSAYDVELGLCSFHMKEEVTCSRSGFQDGKATTTTTRTLNALLTPLLDDDKLRIGGMPDSEQIEEGFAMTSRLKETLVITGHKEGGSYVDFNYGNKHWNTRTEEFPEGNSNGWCSVGGWASVPGTGCGRKGIRDMDCTFHC</sequence>
<dbReference type="GO" id="GO:0016788">
    <property type="term" value="F:hydrolase activity, acting on ester bonds"/>
    <property type="evidence" value="ECO:0007669"/>
    <property type="project" value="InterPro"/>
</dbReference>
<dbReference type="PANTHER" id="PTHR37981">
    <property type="entry name" value="LIPASE 2"/>
    <property type="match status" value="1"/>
</dbReference>
<dbReference type="InterPro" id="IPR036514">
    <property type="entry name" value="SGNH_hydro_sf"/>
</dbReference>